<reference evidence="2" key="1">
    <citation type="submission" date="2021-01" db="EMBL/GenBank/DDBJ databases">
        <authorList>
            <person name="Li R."/>
            <person name="Bekaert M."/>
        </authorList>
    </citation>
    <scope>NUCLEOTIDE SEQUENCE</scope>
    <source>
        <strain evidence="2">Farmed</strain>
    </source>
</reference>
<name>A0A812DXC4_ACAPH</name>
<keyword evidence="3" id="KW-1185">Reference proteome</keyword>
<sequence>MLSTPCNHFSSGYTLLKLPVPFIFSLSAYLFSLNLLLYLLLLNCIISFPSIPFLPSPLLLSTISLFTNSSCFLSFDLYLCEISIFFVAASTIKTTTPPPPVCKAAPNPNALLTLSFRCRLQYTPQAILDFVYSSCRSKHQVFLNFSLSRFSSRIHLCASVFSIPPLSLSLLSSMLALFLSFPSSFHHDDDDDLSIYLSI</sequence>
<organism evidence="2 3">
    <name type="scientific">Acanthosepion pharaonis</name>
    <name type="common">Pharaoh cuttlefish</name>
    <name type="synonym">Sepia pharaonis</name>
    <dbReference type="NCBI Taxonomy" id="158019"/>
    <lineage>
        <taxon>Eukaryota</taxon>
        <taxon>Metazoa</taxon>
        <taxon>Spiralia</taxon>
        <taxon>Lophotrochozoa</taxon>
        <taxon>Mollusca</taxon>
        <taxon>Cephalopoda</taxon>
        <taxon>Coleoidea</taxon>
        <taxon>Decapodiformes</taxon>
        <taxon>Sepiida</taxon>
        <taxon>Sepiina</taxon>
        <taxon>Sepiidae</taxon>
        <taxon>Acanthosepion</taxon>
    </lineage>
</organism>
<keyword evidence="1" id="KW-0472">Membrane</keyword>
<comment type="caution">
    <text evidence="2">The sequence shown here is derived from an EMBL/GenBank/DDBJ whole genome shotgun (WGS) entry which is preliminary data.</text>
</comment>
<accession>A0A812DXC4</accession>
<dbReference type="Proteomes" id="UP000597762">
    <property type="component" value="Unassembled WGS sequence"/>
</dbReference>
<gene>
    <name evidence="2" type="ORF">SPHA_61634</name>
</gene>
<dbReference type="AlphaFoldDB" id="A0A812DXC4"/>
<keyword evidence="1" id="KW-1133">Transmembrane helix</keyword>
<protein>
    <submittedName>
        <fullName evidence="2">Uncharacterized protein</fullName>
    </submittedName>
</protein>
<dbReference type="EMBL" id="CAHIKZ030004380">
    <property type="protein sequence ID" value="CAE1309993.1"/>
    <property type="molecule type" value="Genomic_DNA"/>
</dbReference>
<evidence type="ECO:0000313" key="3">
    <source>
        <dbReference type="Proteomes" id="UP000597762"/>
    </source>
</evidence>
<feature type="transmembrane region" description="Helical" evidence="1">
    <location>
        <begin position="20"/>
        <end position="41"/>
    </location>
</feature>
<evidence type="ECO:0000256" key="1">
    <source>
        <dbReference type="SAM" id="Phobius"/>
    </source>
</evidence>
<proteinExistence type="predicted"/>
<keyword evidence="1" id="KW-0812">Transmembrane</keyword>
<feature type="transmembrane region" description="Helical" evidence="1">
    <location>
        <begin position="156"/>
        <end position="181"/>
    </location>
</feature>
<evidence type="ECO:0000313" key="2">
    <source>
        <dbReference type="EMBL" id="CAE1309993.1"/>
    </source>
</evidence>